<dbReference type="RefSeq" id="WP_157834034.1">
    <property type="nucleotide sequence ID" value="NZ_JMIY01000004.1"/>
</dbReference>
<evidence type="ECO:0000313" key="1">
    <source>
        <dbReference type="EMBL" id="KCZ71752.1"/>
    </source>
</evidence>
<dbReference type="EMBL" id="JMIY01000004">
    <property type="protein sequence ID" value="KCZ71752.1"/>
    <property type="molecule type" value="Genomic_DNA"/>
</dbReference>
<comment type="caution">
    <text evidence="1">The sequence shown here is derived from an EMBL/GenBank/DDBJ whole genome shotgun (WGS) entry which is preliminary data.</text>
</comment>
<organism evidence="1 2">
    <name type="scientific">Candidatus Methanoperedens nitratireducens</name>
    <dbReference type="NCBI Taxonomy" id="1392998"/>
    <lineage>
        <taxon>Archaea</taxon>
        <taxon>Methanobacteriati</taxon>
        <taxon>Methanobacteriota</taxon>
        <taxon>Stenosarchaea group</taxon>
        <taxon>Methanomicrobia</taxon>
        <taxon>Methanosarcinales</taxon>
        <taxon>ANME-2 cluster</taxon>
        <taxon>Candidatus Methanoperedentaceae</taxon>
        <taxon>Candidatus Methanoperedens</taxon>
    </lineage>
</organism>
<name>A0A062V304_9EURY</name>
<protein>
    <submittedName>
        <fullName evidence="1">Uncharacterized protein</fullName>
    </submittedName>
</protein>
<gene>
    <name evidence="1" type="ORF">ANME2D_01806</name>
</gene>
<proteinExistence type="predicted"/>
<dbReference type="AlphaFoldDB" id="A0A062V304"/>
<reference evidence="1 2" key="1">
    <citation type="journal article" date="2013" name="Nature">
        <title>Anaerobic oxidation of methane coupled to nitrate reduction in a novel archaeal lineage.</title>
        <authorList>
            <person name="Haroon M.F."/>
            <person name="Hu S."/>
            <person name="Shi Y."/>
            <person name="Imelfort M."/>
            <person name="Keller J."/>
            <person name="Hugenholtz P."/>
            <person name="Yuan Z."/>
            <person name="Tyson G.W."/>
        </authorList>
    </citation>
    <scope>NUCLEOTIDE SEQUENCE [LARGE SCALE GENOMIC DNA]</scope>
    <source>
        <strain evidence="1 2">ANME-2d</strain>
    </source>
</reference>
<keyword evidence="2" id="KW-1185">Reference proteome</keyword>
<evidence type="ECO:0000313" key="2">
    <source>
        <dbReference type="Proteomes" id="UP000027153"/>
    </source>
</evidence>
<dbReference type="Proteomes" id="UP000027153">
    <property type="component" value="Unassembled WGS sequence"/>
</dbReference>
<sequence>MIKIGIEDNATFGTHYQYGENPKNESVTVQFSVYEKINNVNIEILFSDGMWFTRMENE</sequence>
<accession>A0A062V304</accession>